<name>A0A0E9QEB8_ANGAN</name>
<organism evidence="1">
    <name type="scientific">Anguilla anguilla</name>
    <name type="common">European freshwater eel</name>
    <name type="synonym">Muraena anguilla</name>
    <dbReference type="NCBI Taxonomy" id="7936"/>
    <lineage>
        <taxon>Eukaryota</taxon>
        <taxon>Metazoa</taxon>
        <taxon>Chordata</taxon>
        <taxon>Craniata</taxon>
        <taxon>Vertebrata</taxon>
        <taxon>Euteleostomi</taxon>
        <taxon>Actinopterygii</taxon>
        <taxon>Neopterygii</taxon>
        <taxon>Teleostei</taxon>
        <taxon>Anguilliformes</taxon>
        <taxon>Anguillidae</taxon>
        <taxon>Anguilla</taxon>
    </lineage>
</organism>
<proteinExistence type="predicted"/>
<evidence type="ECO:0000313" key="1">
    <source>
        <dbReference type="EMBL" id="JAH14443.1"/>
    </source>
</evidence>
<reference evidence="1" key="1">
    <citation type="submission" date="2014-11" db="EMBL/GenBank/DDBJ databases">
        <authorList>
            <person name="Amaro Gonzalez C."/>
        </authorList>
    </citation>
    <scope>NUCLEOTIDE SEQUENCE</scope>
</reference>
<dbReference type="EMBL" id="GBXM01094134">
    <property type="protein sequence ID" value="JAH14443.1"/>
    <property type="molecule type" value="Transcribed_RNA"/>
</dbReference>
<accession>A0A0E9QEB8</accession>
<reference evidence="1" key="2">
    <citation type="journal article" date="2015" name="Fish Shellfish Immunol.">
        <title>Early steps in the European eel (Anguilla anguilla)-Vibrio vulnificus interaction in the gills: Role of the RtxA13 toxin.</title>
        <authorList>
            <person name="Callol A."/>
            <person name="Pajuelo D."/>
            <person name="Ebbesson L."/>
            <person name="Teles M."/>
            <person name="MacKenzie S."/>
            <person name="Amaro C."/>
        </authorList>
    </citation>
    <scope>NUCLEOTIDE SEQUENCE</scope>
</reference>
<sequence>MPYGCKLKCQIT</sequence>
<protein>
    <submittedName>
        <fullName evidence="1">Uncharacterized protein</fullName>
    </submittedName>
</protein>